<evidence type="ECO:0000313" key="2">
    <source>
        <dbReference type="EMBL" id="ORV41290.1"/>
    </source>
</evidence>
<comment type="caution">
    <text evidence="2">The sequence shown here is derived from an EMBL/GenBank/DDBJ whole genome shotgun (WGS) entry which is preliminary data.</text>
</comment>
<dbReference type="InterPro" id="IPR000835">
    <property type="entry name" value="HTH_MarR-typ"/>
</dbReference>
<dbReference type="SUPFAM" id="SSF46785">
    <property type="entry name" value="Winged helix' DNA-binding domain"/>
    <property type="match status" value="1"/>
</dbReference>
<dbReference type="SMART" id="SM00347">
    <property type="entry name" value="HTH_MARR"/>
    <property type="match status" value="1"/>
</dbReference>
<proteinExistence type="predicted"/>
<feature type="domain" description="HTH marR-type" evidence="1">
    <location>
        <begin position="5"/>
        <end position="136"/>
    </location>
</feature>
<dbReference type="InterPro" id="IPR036388">
    <property type="entry name" value="WH-like_DNA-bd_sf"/>
</dbReference>
<dbReference type="PROSITE" id="PS50995">
    <property type="entry name" value="HTH_MARR_2"/>
    <property type="match status" value="1"/>
</dbReference>
<organism evidence="2 3">
    <name type="scientific">Mycolicibacter engbaekii</name>
    <dbReference type="NCBI Taxonomy" id="188915"/>
    <lineage>
        <taxon>Bacteria</taxon>
        <taxon>Bacillati</taxon>
        <taxon>Actinomycetota</taxon>
        <taxon>Actinomycetes</taxon>
        <taxon>Mycobacteriales</taxon>
        <taxon>Mycobacteriaceae</taxon>
        <taxon>Mycolicibacter</taxon>
    </lineage>
</organism>
<dbReference type="InterPro" id="IPR039422">
    <property type="entry name" value="MarR/SlyA-like"/>
</dbReference>
<keyword evidence="3" id="KW-1185">Reference proteome</keyword>
<accession>A0A1X1T9S1</accession>
<dbReference type="GO" id="GO:0006950">
    <property type="term" value="P:response to stress"/>
    <property type="evidence" value="ECO:0007669"/>
    <property type="project" value="TreeGrafter"/>
</dbReference>
<dbReference type="PANTHER" id="PTHR33164:SF43">
    <property type="entry name" value="HTH-TYPE TRANSCRIPTIONAL REPRESSOR YETL"/>
    <property type="match status" value="1"/>
</dbReference>
<dbReference type="RefSeq" id="WP_085130055.1">
    <property type="nucleotide sequence ID" value="NZ_LQOT01000069.1"/>
</dbReference>
<name>A0A1X1T9S1_9MYCO</name>
<protein>
    <recommendedName>
        <fullName evidence="1">HTH marR-type domain-containing protein</fullName>
    </recommendedName>
</protein>
<reference evidence="2 3" key="1">
    <citation type="submission" date="2016-01" db="EMBL/GenBank/DDBJ databases">
        <title>The new phylogeny of the genus Mycobacterium.</title>
        <authorList>
            <person name="Tarcisio F."/>
            <person name="Conor M."/>
            <person name="Antonella G."/>
            <person name="Elisabetta G."/>
            <person name="Giulia F.S."/>
            <person name="Sara T."/>
            <person name="Anna F."/>
            <person name="Clotilde B."/>
            <person name="Roberto B."/>
            <person name="Veronica D.S."/>
            <person name="Fabio R."/>
            <person name="Monica P."/>
            <person name="Olivier J."/>
            <person name="Enrico T."/>
            <person name="Nicola S."/>
        </authorList>
    </citation>
    <scope>NUCLEOTIDE SEQUENCE [LARGE SCALE GENOMIC DNA]</scope>
    <source>
        <strain evidence="2 3">ATCC 27353</strain>
    </source>
</reference>
<gene>
    <name evidence="2" type="ORF">AWC02_17940</name>
</gene>
<dbReference type="STRING" id="188915.AWC02_17940"/>
<dbReference type="GO" id="GO:0003700">
    <property type="term" value="F:DNA-binding transcription factor activity"/>
    <property type="evidence" value="ECO:0007669"/>
    <property type="project" value="InterPro"/>
</dbReference>
<dbReference type="Gene3D" id="1.10.10.10">
    <property type="entry name" value="Winged helix-like DNA-binding domain superfamily/Winged helix DNA-binding domain"/>
    <property type="match status" value="1"/>
</dbReference>
<dbReference type="PANTHER" id="PTHR33164">
    <property type="entry name" value="TRANSCRIPTIONAL REGULATOR, MARR FAMILY"/>
    <property type="match status" value="1"/>
</dbReference>
<dbReference type="EMBL" id="LQOT01000069">
    <property type="protein sequence ID" value="ORV41290.1"/>
    <property type="molecule type" value="Genomic_DNA"/>
</dbReference>
<dbReference type="AlphaFoldDB" id="A0A1X1T9S1"/>
<dbReference type="Proteomes" id="UP000193465">
    <property type="component" value="Unassembled WGS sequence"/>
</dbReference>
<evidence type="ECO:0000313" key="3">
    <source>
        <dbReference type="Proteomes" id="UP000193465"/>
    </source>
</evidence>
<dbReference type="InterPro" id="IPR036390">
    <property type="entry name" value="WH_DNA-bd_sf"/>
</dbReference>
<dbReference type="Pfam" id="PF12802">
    <property type="entry name" value="MarR_2"/>
    <property type="match status" value="1"/>
</dbReference>
<sequence>MHDPMATLIADLYQAAGAARRRGEQIAKAQGQTQARWQVLSVFSDGPRTVAQAARRLGTARQAVQRVVHELARQGLLSAHDNPDHRTAPLFTLTDDGAQILGRMDSAAAVAHSAQLATMGADEVARLQSALRRLIAVLEQP</sequence>
<evidence type="ECO:0000259" key="1">
    <source>
        <dbReference type="PROSITE" id="PS50995"/>
    </source>
</evidence>